<dbReference type="AlphaFoldDB" id="A0A8W8JZL0"/>
<feature type="region of interest" description="Disordered" evidence="4">
    <location>
        <begin position="609"/>
        <end position="630"/>
    </location>
</feature>
<dbReference type="SUPFAM" id="SSF49562">
    <property type="entry name" value="C2 domain (Calcium/lipid-binding domain, CaLB)"/>
    <property type="match status" value="1"/>
</dbReference>
<keyword evidence="6" id="KW-1185">Reference proteome</keyword>
<dbReference type="InterPro" id="IPR050776">
    <property type="entry name" value="Ank_Repeat/CDKN_Inhibitor"/>
</dbReference>
<keyword evidence="1" id="KW-0677">Repeat</keyword>
<dbReference type="Pfam" id="PF12796">
    <property type="entry name" value="Ank_2"/>
    <property type="match status" value="1"/>
</dbReference>
<dbReference type="PANTHER" id="PTHR24201:SF15">
    <property type="entry name" value="ANKYRIN REPEAT DOMAIN-CONTAINING PROTEIN 66"/>
    <property type="match status" value="1"/>
</dbReference>
<evidence type="ECO:0000313" key="6">
    <source>
        <dbReference type="Proteomes" id="UP000005408"/>
    </source>
</evidence>
<keyword evidence="2 3" id="KW-0040">ANK repeat</keyword>
<protein>
    <submittedName>
        <fullName evidence="5">Uncharacterized protein</fullName>
    </submittedName>
</protein>
<dbReference type="PANTHER" id="PTHR24201">
    <property type="entry name" value="ANK_REP_REGION DOMAIN-CONTAINING PROTEIN"/>
    <property type="match status" value="1"/>
</dbReference>
<evidence type="ECO:0000256" key="1">
    <source>
        <dbReference type="ARBA" id="ARBA00022737"/>
    </source>
</evidence>
<dbReference type="InterPro" id="IPR035892">
    <property type="entry name" value="C2_domain_sf"/>
</dbReference>
<feature type="repeat" description="ANK" evidence="3">
    <location>
        <begin position="40"/>
        <end position="72"/>
    </location>
</feature>
<dbReference type="Gene3D" id="1.25.40.20">
    <property type="entry name" value="Ankyrin repeat-containing domain"/>
    <property type="match status" value="1"/>
</dbReference>
<dbReference type="Proteomes" id="UP000005408">
    <property type="component" value="Unassembled WGS sequence"/>
</dbReference>
<evidence type="ECO:0000313" key="5">
    <source>
        <dbReference type="EnsemblMetazoa" id="G21768.1:cds"/>
    </source>
</evidence>
<dbReference type="PROSITE" id="PS50088">
    <property type="entry name" value="ANK_REPEAT"/>
    <property type="match status" value="2"/>
</dbReference>
<proteinExistence type="predicted"/>
<evidence type="ECO:0000256" key="4">
    <source>
        <dbReference type="SAM" id="MobiDB-lite"/>
    </source>
</evidence>
<dbReference type="Gene3D" id="2.60.40.150">
    <property type="entry name" value="C2 domain"/>
    <property type="match status" value="1"/>
</dbReference>
<evidence type="ECO:0000256" key="2">
    <source>
        <dbReference type="ARBA" id="ARBA00023043"/>
    </source>
</evidence>
<organism evidence="5 6">
    <name type="scientific">Magallana gigas</name>
    <name type="common">Pacific oyster</name>
    <name type="synonym">Crassostrea gigas</name>
    <dbReference type="NCBI Taxonomy" id="29159"/>
    <lineage>
        <taxon>Eukaryota</taxon>
        <taxon>Metazoa</taxon>
        <taxon>Spiralia</taxon>
        <taxon>Lophotrochozoa</taxon>
        <taxon>Mollusca</taxon>
        <taxon>Bivalvia</taxon>
        <taxon>Autobranchia</taxon>
        <taxon>Pteriomorphia</taxon>
        <taxon>Ostreida</taxon>
        <taxon>Ostreoidea</taxon>
        <taxon>Ostreidae</taxon>
        <taxon>Magallana</taxon>
    </lineage>
</organism>
<dbReference type="EnsemblMetazoa" id="G21768.1">
    <property type="protein sequence ID" value="G21768.1:cds"/>
    <property type="gene ID" value="G21768"/>
</dbReference>
<accession>A0A8W8JZL0</accession>
<dbReference type="SUPFAM" id="SSF48403">
    <property type="entry name" value="Ankyrin repeat"/>
    <property type="match status" value="1"/>
</dbReference>
<name>A0A8W8JZL0_MAGGI</name>
<feature type="repeat" description="ANK" evidence="3">
    <location>
        <begin position="74"/>
        <end position="106"/>
    </location>
</feature>
<dbReference type="InterPro" id="IPR036770">
    <property type="entry name" value="Ankyrin_rpt-contain_sf"/>
</dbReference>
<dbReference type="Pfam" id="PF00023">
    <property type="entry name" value="Ank"/>
    <property type="match status" value="1"/>
</dbReference>
<dbReference type="PROSITE" id="PS50297">
    <property type="entry name" value="ANK_REP_REGION"/>
    <property type="match status" value="2"/>
</dbReference>
<evidence type="ECO:0000256" key="3">
    <source>
        <dbReference type="PROSITE-ProRule" id="PRU00023"/>
    </source>
</evidence>
<sequence>MGSQEGAFDTRLHEAVRYGDIEEVKVALQQSYDPNLIGLYQWSALHEASSNGESEIVKLLLSKKGDPNKKDLLAGNTSVHYAAQENHIDCLQLLIDAGGRYDIKNNDGKSCLDLATGECFSVLESLKVKDLMAMSTEEIKKQLEEAIQEKTCDQSTDHFNEVSQSGELGLAEDIKPPSMGHLHLTFEHNSHKGTLKIKVWQLSNLLLPPPQVSNIHSIYIKSFLLPDAKKDYKRKTEEVKVERSDAHRKIPNEKRGVQHIFTPSTFKFSKKLEYDGISASVVKEKSVQVEVCITQKYSKRSFLIGMLHMPLKEAVKKIVKEKYPLIPCVNHTIPANMRVNCASELQITNSAKIFYSNPDFRNLYETDMSEMSERASSDPDLKGVTMVKNSITPRNIVLNFGGEQDDKLDENVDSSERSVKVEIPGKLVEEEELNESGYSSITNVIDMTDITGDPVEPSRGSAFSSVVKHMKMNRKVGKLKETPLLKTTSEVSIDVEDWKYDEVKNKSGSRPETPTWDYYDLSMETVEIPVDEKEESPTRGDAPACLPMETTLGLMQTKVKKVKKPKNCKEERKILSTDSRNVPMIVVTDTESDVMSKSSIRTKKISSHEIAGTTSSKPKRHHLKKSSPETVSIDMHSLEKSNRKTKNNQYQVTADIHVLSAKASTGETSIDFGDNDSVIIDIENLETELKNVNLTDSVDNPASTSNHVVVMATEELSTNLTAMRPIPQQVFVEDSLYESSDEISEMSEFTLPFVPLTSQNNHMVSEV</sequence>
<dbReference type="InterPro" id="IPR002110">
    <property type="entry name" value="Ankyrin_rpt"/>
</dbReference>
<dbReference type="SMART" id="SM00248">
    <property type="entry name" value="ANK"/>
    <property type="match status" value="3"/>
</dbReference>
<reference evidence="5" key="1">
    <citation type="submission" date="2022-08" db="UniProtKB">
        <authorList>
            <consortium name="EnsemblMetazoa"/>
        </authorList>
    </citation>
    <scope>IDENTIFICATION</scope>
    <source>
        <strain evidence="5">05x7-T-G4-1.051#20</strain>
    </source>
</reference>